<accession>A0ACC2CMH1</accession>
<evidence type="ECO:0000313" key="1">
    <source>
        <dbReference type="EMBL" id="KAJ7543192.1"/>
    </source>
</evidence>
<sequence length="654" mass="73983">MALILLHGTLHVTIYEAADLIYKNRTTGAAPRFFRKMAKDMKGIIGLGKGASRLYATVDLEQARVGRTRMISRDPANPVWSESFHIYCAHNVADVTISVKDDLPVGASLIGRAKIPVIEILSGKVIEGWYDLHHDNGMKLQGGSRIHVRLQYFDVARDRYWGTGVRDGHSFPGVPFTYYPQRKGCNVTLYQDAHMAEHFLPPIYLSGNELKKCTRCWEDVFQAINDARHLIYITGWSVYPEIKLVRDPERPIPGSSGVTLGELLKRKANDGVRVLMLVWDDRTSIPVVRPQGLMATRDQQTLDYLQVQMVLSTVTVSFVGGIDLCDGRYDNQYHSLFRTLQGVHNDDFHQPNFEGSNLKKGGPREPWHDIHSKLEGPIAWDVLHNFEQRWLKQGSGPKFCFRSIDAGAAAGFPKEPEAGSCWSCKWEDNIIDRSIQDAYINAIRRAKNFIYIENQYFIGSSFAWGHKIEAGERFTVYIVVPMWPEDWMRETMEMMYKTIAQALEAKQIDQREPKRLSFFLLPVDDEYIIVGSANINQRSMDGARDTEIAIGAYQPHHTVTDLSPRGEVHGTINNAFLEPWTLGCIRLINSISDKFWNLYAAQSVVDLPGHLLTYPVSVSYDGSVSELPGLTKFPDTKANILGMKSDYLPPILTT</sequence>
<name>A0ACC2CMH1_DIPCM</name>
<keyword evidence="2" id="KW-1185">Reference proteome</keyword>
<protein>
    <submittedName>
        <fullName evidence="1">Uncharacterized protein</fullName>
    </submittedName>
</protein>
<evidence type="ECO:0000313" key="2">
    <source>
        <dbReference type="Proteomes" id="UP001162992"/>
    </source>
</evidence>
<comment type="caution">
    <text evidence="1">The sequence shown here is derived from an EMBL/GenBank/DDBJ whole genome shotgun (WGS) entry which is preliminary data.</text>
</comment>
<proteinExistence type="predicted"/>
<gene>
    <name evidence="1" type="ORF">O6H91_09G029200</name>
</gene>
<dbReference type="Proteomes" id="UP001162992">
    <property type="component" value="Chromosome 9"/>
</dbReference>
<organism evidence="1 2">
    <name type="scientific">Diphasiastrum complanatum</name>
    <name type="common">Issler's clubmoss</name>
    <name type="synonym">Lycopodium complanatum</name>
    <dbReference type="NCBI Taxonomy" id="34168"/>
    <lineage>
        <taxon>Eukaryota</taxon>
        <taxon>Viridiplantae</taxon>
        <taxon>Streptophyta</taxon>
        <taxon>Embryophyta</taxon>
        <taxon>Tracheophyta</taxon>
        <taxon>Lycopodiopsida</taxon>
        <taxon>Lycopodiales</taxon>
        <taxon>Lycopodiaceae</taxon>
        <taxon>Lycopodioideae</taxon>
        <taxon>Diphasiastrum</taxon>
    </lineage>
</organism>
<dbReference type="EMBL" id="CM055100">
    <property type="protein sequence ID" value="KAJ7543192.1"/>
    <property type="molecule type" value="Genomic_DNA"/>
</dbReference>
<reference evidence="2" key="1">
    <citation type="journal article" date="2024" name="Proc. Natl. Acad. Sci. U.S.A.">
        <title>Extraordinary preservation of gene collinearity over three hundred million years revealed in homosporous lycophytes.</title>
        <authorList>
            <person name="Li C."/>
            <person name="Wickell D."/>
            <person name="Kuo L.Y."/>
            <person name="Chen X."/>
            <person name="Nie B."/>
            <person name="Liao X."/>
            <person name="Peng D."/>
            <person name="Ji J."/>
            <person name="Jenkins J."/>
            <person name="Williams M."/>
            <person name="Shu S."/>
            <person name="Plott C."/>
            <person name="Barry K."/>
            <person name="Rajasekar S."/>
            <person name="Grimwood J."/>
            <person name="Han X."/>
            <person name="Sun S."/>
            <person name="Hou Z."/>
            <person name="He W."/>
            <person name="Dai G."/>
            <person name="Sun C."/>
            <person name="Schmutz J."/>
            <person name="Leebens-Mack J.H."/>
            <person name="Li F.W."/>
            <person name="Wang L."/>
        </authorList>
    </citation>
    <scope>NUCLEOTIDE SEQUENCE [LARGE SCALE GENOMIC DNA]</scope>
    <source>
        <strain evidence="2">cv. PW_Plant_1</strain>
    </source>
</reference>